<dbReference type="InterPro" id="IPR052198">
    <property type="entry name" value="IorB_Oxidoreductase"/>
</dbReference>
<accession>A0A5J4R3Z9</accession>
<feature type="domain" description="Pyruvate/ketoisovalerate oxidoreductase catalytic" evidence="3">
    <location>
        <begin position="11"/>
        <end position="186"/>
    </location>
</feature>
<evidence type="ECO:0000259" key="3">
    <source>
        <dbReference type="Pfam" id="PF01558"/>
    </source>
</evidence>
<dbReference type="InterPro" id="IPR002869">
    <property type="entry name" value="Pyrv_flavodox_OxRed_cen"/>
</dbReference>
<dbReference type="InterPro" id="IPR019752">
    <property type="entry name" value="Pyrv/ketoisovalerate_OxRed_cat"/>
</dbReference>
<keyword evidence="2" id="KW-1133">Transmembrane helix</keyword>
<name>A0A5J4R3Z9_9ZZZZ</name>
<dbReference type="AlphaFoldDB" id="A0A5J4R3Z9"/>
<evidence type="ECO:0000256" key="2">
    <source>
        <dbReference type="SAM" id="Phobius"/>
    </source>
</evidence>
<proteinExistence type="predicted"/>
<dbReference type="PANTHER" id="PTHR43854:SF1">
    <property type="entry name" value="INDOLEPYRUVATE OXIDOREDUCTASE SUBUNIT IORB"/>
    <property type="match status" value="1"/>
</dbReference>
<dbReference type="GO" id="GO:0016903">
    <property type="term" value="F:oxidoreductase activity, acting on the aldehyde or oxo group of donors"/>
    <property type="evidence" value="ECO:0007669"/>
    <property type="project" value="InterPro"/>
</dbReference>
<comment type="caution">
    <text evidence="4">The sequence shown here is derived from an EMBL/GenBank/DDBJ whole genome shotgun (WGS) entry which is preliminary data.</text>
</comment>
<reference evidence="4" key="1">
    <citation type="submission" date="2019-03" db="EMBL/GenBank/DDBJ databases">
        <title>Single cell metagenomics reveals metabolic interactions within the superorganism composed of flagellate Streblomastix strix and complex community of Bacteroidetes bacteria on its surface.</title>
        <authorList>
            <person name="Treitli S.C."/>
            <person name="Kolisko M."/>
            <person name="Husnik F."/>
            <person name="Keeling P."/>
            <person name="Hampl V."/>
        </authorList>
    </citation>
    <scope>NUCLEOTIDE SEQUENCE</scope>
    <source>
        <strain evidence="4">STM</strain>
    </source>
</reference>
<dbReference type="EMBL" id="SNRY01001889">
    <property type="protein sequence ID" value="KAA6328024.1"/>
    <property type="molecule type" value="Genomic_DNA"/>
</dbReference>
<keyword evidence="2" id="KW-0472">Membrane</keyword>
<dbReference type="Gene3D" id="3.40.920.10">
    <property type="entry name" value="Pyruvate-ferredoxin oxidoreductase, PFOR, domain III"/>
    <property type="match status" value="1"/>
</dbReference>
<dbReference type="NCBIfam" id="NF005324">
    <property type="entry name" value="PRK06853.1-4"/>
    <property type="match status" value="1"/>
</dbReference>
<dbReference type="Pfam" id="PF01558">
    <property type="entry name" value="POR"/>
    <property type="match status" value="1"/>
</dbReference>
<gene>
    <name evidence="4" type="ORF">EZS27_023038</name>
</gene>
<organism evidence="4">
    <name type="scientific">termite gut metagenome</name>
    <dbReference type="NCBI Taxonomy" id="433724"/>
    <lineage>
        <taxon>unclassified sequences</taxon>
        <taxon>metagenomes</taxon>
        <taxon>organismal metagenomes</taxon>
    </lineage>
</organism>
<protein>
    <recommendedName>
        <fullName evidence="3">Pyruvate/ketoisovalerate oxidoreductase catalytic domain-containing protein</fullName>
    </recommendedName>
</protein>
<sequence length="195" mass="21334">MKKDIILSGVGGQGILSIAAIIGKAALKDGLYMKQAEVHGMSQRGGDVQSNLRLSDHPIASDLIPLGKCDLIISLEPMEALRYLPYLNKEGWLVTNETPFVNIPNYPHIDSIIGEINKLPYKIGLNVDDVAEKTGNTRVANMVLLGATIPFLGIDYEKIQDGVREIFERKGEAVVEINLKALVAGKEIAERILQM</sequence>
<evidence type="ECO:0000313" key="4">
    <source>
        <dbReference type="EMBL" id="KAA6328024.1"/>
    </source>
</evidence>
<feature type="transmembrane region" description="Helical" evidence="2">
    <location>
        <begin position="6"/>
        <end position="27"/>
    </location>
</feature>
<dbReference type="SUPFAM" id="SSF53323">
    <property type="entry name" value="Pyruvate-ferredoxin oxidoreductase, PFOR, domain III"/>
    <property type="match status" value="1"/>
</dbReference>
<dbReference type="PANTHER" id="PTHR43854">
    <property type="entry name" value="INDOLEPYRUVATE OXIDOREDUCTASE SUBUNIT IORB"/>
    <property type="match status" value="1"/>
</dbReference>
<keyword evidence="1" id="KW-0560">Oxidoreductase</keyword>
<keyword evidence="2" id="KW-0812">Transmembrane</keyword>
<evidence type="ECO:0000256" key="1">
    <source>
        <dbReference type="ARBA" id="ARBA00023002"/>
    </source>
</evidence>